<feature type="transmembrane region" description="Helical" evidence="7">
    <location>
        <begin position="165"/>
        <end position="189"/>
    </location>
</feature>
<dbReference type="PANTHER" id="PTHR43227:SF8">
    <property type="entry name" value="DIACETYLCHITOBIOSE UPTAKE SYSTEM PERMEASE PROTEIN DASB"/>
    <property type="match status" value="1"/>
</dbReference>
<evidence type="ECO:0000256" key="5">
    <source>
        <dbReference type="ARBA" id="ARBA00022989"/>
    </source>
</evidence>
<keyword evidence="4 7" id="KW-0812">Transmembrane</keyword>
<comment type="similarity">
    <text evidence="7">Belongs to the binding-protein-dependent transport system permease family.</text>
</comment>
<accession>A0A7Y9IDT4</accession>
<proteinExistence type="inferred from homology"/>
<dbReference type="GO" id="GO:0055085">
    <property type="term" value="P:transmembrane transport"/>
    <property type="evidence" value="ECO:0007669"/>
    <property type="project" value="InterPro"/>
</dbReference>
<dbReference type="CDD" id="cd06261">
    <property type="entry name" value="TM_PBP2"/>
    <property type="match status" value="1"/>
</dbReference>
<feature type="transmembrane region" description="Helical" evidence="7">
    <location>
        <begin position="78"/>
        <end position="103"/>
    </location>
</feature>
<organism evidence="9 10">
    <name type="scientific">Microlunatus parietis</name>
    <dbReference type="NCBI Taxonomy" id="682979"/>
    <lineage>
        <taxon>Bacteria</taxon>
        <taxon>Bacillati</taxon>
        <taxon>Actinomycetota</taxon>
        <taxon>Actinomycetes</taxon>
        <taxon>Propionibacteriales</taxon>
        <taxon>Propionibacteriaceae</taxon>
        <taxon>Microlunatus</taxon>
    </lineage>
</organism>
<dbReference type="PANTHER" id="PTHR43227">
    <property type="entry name" value="BLL4140 PROTEIN"/>
    <property type="match status" value="1"/>
</dbReference>
<evidence type="ECO:0000256" key="7">
    <source>
        <dbReference type="RuleBase" id="RU363032"/>
    </source>
</evidence>
<dbReference type="AlphaFoldDB" id="A0A7Y9IDT4"/>
<dbReference type="RefSeq" id="WP_179757656.1">
    <property type="nucleotide sequence ID" value="NZ_JACCBU010000001.1"/>
</dbReference>
<keyword evidence="10" id="KW-1185">Reference proteome</keyword>
<gene>
    <name evidence="9" type="ORF">BKA15_006422</name>
</gene>
<comment type="subcellular location">
    <subcellularLocation>
        <location evidence="1 7">Cell membrane</location>
        <topology evidence="1 7">Multi-pass membrane protein</topology>
    </subcellularLocation>
</comment>
<dbReference type="InterPro" id="IPR000515">
    <property type="entry name" value="MetI-like"/>
</dbReference>
<dbReference type="Proteomes" id="UP000569914">
    <property type="component" value="Unassembled WGS sequence"/>
</dbReference>
<comment type="caution">
    <text evidence="9">The sequence shown here is derived from an EMBL/GenBank/DDBJ whole genome shotgun (WGS) entry which is preliminary data.</text>
</comment>
<evidence type="ECO:0000259" key="8">
    <source>
        <dbReference type="PROSITE" id="PS50928"/>
    </source>
</evidence>
<dbReference type="InterPro" id="IPR050809">
    <property type="entry name" value="UgpAE/MalFG_permease"/>
</dbReference>
<feature type="transmembrane region" description="Helical" evidence="7">
    <location>
        <begin position="221"/>
        <end position="240"/>
    </location>
</feature>
<evidence type="ECO:0000313" key="9">
    <source>
        <dbReference type="EMBL" id="NYE75093.1"/>
    </source>
</evidence>
<dbReference type="PROSITE" id="PS50928">
    <property type="entry name" value="ABC_TM1"/>
    <property type="match status" value="1"/>
</dbReference>
<keyword evidence="6 7" id="KW-0472">Membrane</keyword>
<feature type="transmembrane region" description="Helical" evidence="7">
    <location>
        <begin position="21"/>
        <end position="44"/>
    </location>
</feature>
<evidence type="ECO:0000256" key="1">
    <source>
        <dbReference type="ARBA" id="ARBA00004651"/>
    </source>
</evidence>
<keyword evidence="5 7" id="KW-1133">Transmembrane helix</keyword>
<dbReference type="EMBL" id="JACCBU010000001">
    <property type="protein sequence ID" value="NYE75093.1"/>
    <property type="molecule type" value="Genomic_DNA"/>
</dbReference>
<sequence>MPRTALSRRIRGLHDRNLWQLIFVAPFFAGLLIFTIVPIGWSAWLSVFDARNTVTPTKFVGFDNYLYLLNDRAFQTSLGTFIVFALFIVPTTFAISLGLALLVNRATVAKAFFRSAFFLPTACSYVIAAMVWRLVFFNGARFGMINSFLRELGLDPVNWLGGGNYLYWVVLVTLRLWLQVGFYMILFIAGLQRIPTDTYEAAAIDGAQGWRVFRYITFPQLRATSIAVVLLLLINAFQAFDEFYNTLISVGSYPPFAKPPLVYLYLVSFGSGSQDLGLGSAGSMILTVVIAIFGLAQLGILSLVGRDRSR</sequence>
<keyword evidence="3" id="KW-1003">Cell membrane</keyword>
<evidence type="ECO:0000256" key="6">
    <source>
        <dbReference type="ARBA" id="ARBA00023136"/>
    </source>
</evidence>
<dbReference type="Pfam" id="PF00528">
    <property type="entry name" value="BPD_transp_1"/>
    <property type="match status" value="1"/>
</dbReference>
<feature type="domain" description="ABC transmembrane type-1" evidence="8">
    <location>
        <begin position="78"/>
        <end position="297"/>
    </location>
</feature>
<evidence type="ECO:0000256" key="3">
    <source>
        <dbReference type="ARBA" id="ARBA00022475"/>
    </source>
</evidence>
<protein>
    <submittedName>
        <fullName evidence="9">Multiple sugar transport system permease protein</fullName>
    </submittedName>
</protein>
<reference evidence="9 10" key="1">
    <citation type="submission" date="2020-07" db="EMBL/GenBank/DDBJ databases">
        <title>Sequencing the genomes of 1000 actinobacteria strains.</title>
        <authorList>
            <person name="Klenk H.-P."/>
        </authorList>
    </citation>
    <scope>NUCLEOTIDE SEQUENCE [LARGE SCALE GENOMIC DNA]</scope>
    <source>
        <strain evidence="9 10">DSM 22083</strain>
    </source>
</reference>
<name>A0A7Y9IDT4_9ACTN</name>
<evidence type="ECO:0000256" key="4">
    <source>
        <dbReference type="ARBA" id="ARBA00022692"/>
    </source>
</evidence>
<dbReference type="GO" id="GO:0005886">
    <property type="term" value="C:plasma membrane"/>
    <property type="evidence" value="ECO:0007669"/>
    <property type="project" value="UniProtKB-SubCell"/>
</dbReference>
<feature type="transmembrane region" description="Helical" evidence="7">
    <location>
        <begin position="281"/>
        <end position="304"/>
    </location>
</feature>
<dbReference type="SUPFAM" id="SSF161098">
    <property type="entry name" value="MetI-like"/>
    <property type="match status" value="1"/>
</dbReference>
<evidence type="ECO:0000313" key="10">
    <source>
        <dbReference type="Proteomes" id="UP000569914"/>
    </source>
</evidence>
<keyword evidence="2 7" id="KW-0813">Transport</keyword>
<dbReference type="Gene3D" id="1.10.3720.10">
    <property type="entry name" value="MetI-like"/>
    <property type="match status" value="1"/>
</dbReference>
<dbReference type="InterPro" id="IPR035906">
    <property type="entry name" value="MetI-like_sf"/>
</dbReference>
<feature type="transmembrane region" description="Helical" evidence="7">
    <location>
        <begin position="115"/>
        <end position="135"/>
    </location>
</feature>
<keyword evidence="9" id="KW-0762">Sugar transport</keyword>
<evidence type="ECO:0000256" key="2">
    <source>
        <dbReference type="ARBA" id="ARBA00022448"/>
    </source>
</evidence>